<feature type="domain" description="4Fe-4S ferredoxin-type" evidence="4">
    <location>
        <begin position="261"/>
        <end position="290"/>
    </location>
</feature>
<evidence type="ECO:0000256" key="3">
    <source>
        <dbReference type="ARBA" id="ARBA00023014"/>
    </source>
</evidence>
<dbReference type="GO" id="GO:0051539">
    <property type="term" value="F:4 iron, 4 sulfur cluster binding"/>
    <property type="evidence" value="ECO:0007669"/>
    <property type="project" value="InterPro"/>
</dbReference>
<feature type="domain" description="4Fe-4S ferredoxin-type" evidence="4">
    <location>
        <begin position="299"/>
        <end position="328"/>
    </location>
</feature>
<dbReference type="InterPro" id="IPR017896">
    <property type="entry name" value="4Fe4S_Fe-S-bd"/>
</dbReference>
<dbReference type="PANTHER" id="PTHR43034">
    <property type="entry name" value="ION-TRANSLOCATING OXIDOREDUCTASE COMPLEX SUBUNIT C"/>
    <property type="match status" value="1"/>
</dbReference>
<keyword evidence="1" id="KW-0479">Metal-binding</keyword>
<evidence type="ECO:0000313" key="6">
    <source>
        <dbReference type="Proteomes" id="UP000297714"/>
    </source>
</evidence>
<name>A0A4Z0Y1D2_9FIRM</name>
<dbReference type="SUPFAM" id="SSF46548">
    <property type="entry name" value="alpha-helical ferredoxin"/>
    <property type="match status" value="1"/>
</dbReference>
<dbReference type="PANTHER" id="PTHR43034:SF2">
    <property type="entry name" value="ION-TRANSLOCATING OXIDOREDUCTASE COMPLEX SUBUNIT C"/>
    <property type="match status" value="1"/>
</dbReference>
<dbReference type="SUPFAM" id="SSF142984">
    <property type="entry name" value="Nqo1 middle domain-like"/>
    <property type="match status" value="1"/>
</dbReference>
<dbReference type="Gene3D" id="3.40.50.11540">
    <property type="entry name" value="NADH-ubiquinone oxidoreductase 51kDa subunit"/>
    <property type="match status" value="1"/>
</dbReference>
<evidence type="ECO:0000259" key="4">
    <source>
        <dbReference type="PROSITE" id="PS51379"/>
    </source>
</evidence>
<organism evidence="5 6">
    <name type="scientific">Caproiciproducens galactitolivorans</name>
    <dbReference type="NCBI Taxonomy" id="642589"/>
    <lineage>
        <taxon>Bacteria</taxon>
        <taxon>Bacillati</taxon>
        <taxon>Bacillota</taxon>
        <taxon>Clostridia</taxon>
        <taxon>Eubacteriales</taxon>
        <taxon>Acutalibacteraceae</taxon>
        <taxon>Caproiciproducens</taxon>
    </lineage>
</organism>
<dbReference type="PROSITE" id="PS51379">
    <property type="entry name" value="4FE4S_FER_2"/>
    <property type="match status" value="2"/>
</dbReference>
<dbReference type="OrthoDB" id="9767754at2"/>
<dbReference type="EMBL" id="SRMQ01000004">
    <property type="protein sequence ID" value="TGJ76627.1"/>
    <property type="molecule type" value="Genomic_DNA"/>
</dbReference>
<dbReference type="AlphaFoldDB" id="A0A4Z0Y1D2"/>
<dbReference type="InterPro" id="IPR017900">
    <property type="entry name" value="4Fe4S_Fe_S_CS"/>
</dbReference>
<dbReference type="GO" id="GO:0016020">
    <property type="term" value="C:membrane"/>
    <property type="evidence" value="ECO:0007669"/>
    <property type="project" value="InterPro"/>
</dbReference>
<dbReference type="GO" id="GO:0009055">
    <property type="term" value="F:electron transfer activity"/>
    <property type="evidence" value="ECO:0007669"/>
    <property type="project" value="InterPro"/>
</dbReference>
<keyword evidence="3" id="KW-0411">Iron-sulfur</keyword>
<protein>
    <submittedName>
        <fullName evidence="5">Electron transport complex subunit RnfC</fullName>
    </submittedName>
</protein>
<dbReference type="PROSITE" id="PS00198">
    <property type="entry name" value="4FE4S_FER_1"/>
    <property type="match status" value="2"/>
</dbReference>
<dbReference type="InterPro" id="IPR037225">
    <property type="entry name" value="Nuo51_FMN-bd_sf"/>
</dbReference>
<dbReference type="SUPFAM" id="SSF142019">
    <property type="entry name" value="Nqo1 FMN-binding domain-like"/>
    <property type="match status" value="1"/>
</dbReference>
<keyword evidence="2" id="KW-0408">Iron</keyword>
<dbReference type="InterPro" id="IPR010208">
    <property type="entry name" value="Ion_transpt_RnfC/RsxC"/>
</dbReference>
<dbReference type="RefSeq" id="WP_135658794.1">
    <property type="nucleotide sequence ID" value="NZ_JAJUFJ010000011.1"/>
</dbReference>
<dbReference type="GO" id="GO:0046872">
    <property type="term" value="F:metal ion binding"/>
    <property type="evidence" value="ECO:0007669"/>
    <property type="project" value="UniProtKB-KW"/>
</dbReference>
<accession>A0A4Z0Y1D2</accession>
<evidence type="ECO:0000313" key="5">
    <source>
        <dbReference type="EMBL" id="TGJ76627.1"/>
    </source>
</evidence>
<dbReference type="Proteomes" id="UP000297714">
    <property type="component" value="Unassembled WGS sequence"/>
</dbReference>
<evidence type="ECO:0000256" key="1">
    <source>
        <dbReference type="ARBA" id="ARBA00022723"/>
    </source>
</evidence>
<keyword evidence="6" id="KW-1185">Reference proteome</keyword>
<dbReference type="Pfam" id="PF13187">
    <property type="entry name" value="Fer4_9"/>
    <property type="match status" value="1"/>
</dbReference>
<evidence type="ECO:0000256" key="2">
    <source>
        <dbReference type="ARBA" id="ARBA00023004"/>
    </source>
</evidence>
<dbReference type="Gene3D" id="3.30.70.20">
    <property type="match status" value="1"/>
</dbReference>
<proteinExistence type="predicted"/>
<gene>
    <name evidence="5" type="primary">rnfC_1</name>
    <name evidence="5" type="ORF">CAGA_11690</name>
</gene>
<comment type="caution">
    <text evidence="5">The sequence shown here is derived from an EMBL/GenBank/DDBJ whole genome shotgun (WGS) entry which is preliminary data.</text>
</comment>
<sequence>MILRHGIKLDQQKAASLRHKIQDLPTAENQKKTEWLPLRKGELNSNAIIAAAQAAGIVDEFDGVPLFRKLKKLRRLKPDMIVACCFDEDPCTTSAMATLRENTNAIIAGLVLAGKACGAKENKIAVATKHEAKMIQKINPQADLILAGEMYPARALLKRKLFANRKNAAYIGAQACAALLAAIDDGEPQTSTVVTVAGDGVEHWRNVRARIGTPLKELLEFCGLSEKTSLVVTGSSITGRAVTDLNEPIAATTRCVIALKKAPNYKEYPCIGCQRCARACPRGIVPWKIQQEMQNAKPNLVRLTNVQKCIRCAACTVACPSGIDLTGAVRKAAQLKKSGDFIDIT</sequence>
<reference evidence="5 6" key="1">
    <citation type="submission" date="2019-04" db="EMBL/GenBank/DDBJ databases">
        <authorList>
            <person name="Poehlein A."/>
            <person name="Bengelsdorf F.R."/>
            <person name="Duerre P."/>
            <person name="Daniel R."/>
        </authorList>
    </citation>
    <scope>NUCLEOTIDE SEQUENCE [LARGE SCALE GENOMIC DNA]</scope>
    <source>
        <strain evidence="5 6">BS-1</strain>
    </source>
</reference>